<dbReference type="EnsemblProtists" id="PYU1_T012140">
    <property type="protein sequence ID" value="PYU1_T012140"/>
    <property type="gene ID" value="PYU1_G012114"/>
</dbReference>
<reference evidence="3" key="3">
    <citation type="submission" date="2015-02" db="UniProtKB">
        <authorList>
            <consortium name="EnsemblProtists"/>
        </authorList>
    </citation>
    <scope>IDENTIFICATION</scope>
    <source>
        <strain evidence="3">DAOM BR144</strain>
    </source>
</reference>
<dbReference type="HOGENOM" id="CLU_033036_0_0_1"/>
<organism evidence="3 4">
    <name type="scientific">Globisporangium ultimum (strain ATCC 200006 / CBS 805.95 / DAOM BR144)</name>
    <name type="common">Pythium ultimum</name>
    <dbReference type="NCBI Taxonomy" id="431595"/>
    <lineage>
        <taxon>Eukaryota</taxon>
        <taxon>Sar</taxon>
        <taxon>Stramenopiles</taxon>
        <taxon>Oomycota</taxon>
        <taxon>Peronosporomycetes</taxon>
        <taxon>Pythiales</taxon>
        <taxon>Pythiaceae</taxon>
        <taxon>Globisporangium</taxon>
    </lineage>
</organism>
<feature type="coiled-coil region" evidence="1">
    <location>
        <begin position="25"/>
        <end position="98"/>
    </location>
</feature>
<feature type="compositionally biased region" description="Low complexity" evidence="2">
    <location>
        <begin position="137"/>
        <end position="148"/>
    </location>
</feature>
<evidence type="ECO:0000256" key="2">
    <source>
        <dbReference type="SAM" id="MobiDB-lite"/>
    </source>
</evidence>
<evidence type="ECO:0000313" key="3">
    <source>
        <dbReference type="EnsemblProtists" id="PYU1_T012140"/>
    </source>
</evidence>
<proteinExistence type="predicted"/>
<evidence type="ECO:0008006" key="5">
    <source>
        <dbReference type="Google" id="ProtNLM"/>
    </source>
</evidence>
<name>K3X4J1_GLOUD</name>
<dbReference type="eggNOG" id="ENOG502RXKK">
    <property type="taxonomic scope" value="Eukaryota"/>
</dbReference>
<keyword evidence="1" id="KW-0175">Coiled coil</keyword>
<feature type="region of interest" description="Disordered" evidence="2">
    <location>
        <begin position="1"/>
        <end position="20"/>
    </location>
</feature>
<accession>K3X4J1</accession>
<dbReference type="AlphaFoldDB" id="K3X4J1"/>
<reference evidence="4" key="2">
    <citation type="submission" date="2010-04" db="EMBL/GenBank/DDBJ databases">
        <authorList>
            <person name="Buell R."/>
            <person name="Hamilton J."/>
            <person name="Hostetler J."/>
        </authorList>
    </citation>
    <scope>NUCLEOTIDE SEQUENCE [LARGE SCALE GENOMIC DNA]</scope>
    <source>
        <strain evidence="4">DAOM:BR144</strain>
    </source>
</reference>
<evidence type="ECO:0000313" key="4">
    <source>
        <dbReference type="Proteomes" id="UP000019132"/>
    </source>
</evidence>
<sequence length="396" mass="45505">MGDGANTAARAEYQRKQRDRKRLYRARLKNDMESMRAQVQMLEAKYEELYAARVAKHAEQQQQQQVQPATALQLQDRYAAARQEILELRSQIEATKQKLGEYDLLEASLECYLTEFQRPASPVQQPLGSIAPESNHSPSIPNNSRASPPSSPFPQLTEQACQEIIKQCYQEIINRKWSGRMVSSGNEMLGWADQRYVDGEMLHFSLSKSFPNLGKEDLMMKTWDILTTTRHTTTLQSSTLSVKILQRISDDIVVLQRRVYHAQLQTVMVGTLIEFRIRTETGYIVAYRTLNHPGFPRDADSELLSVDDSDVSDKNKRDEIKKSKLKWVDTMQWFRFDDFQDGTSGCHVLIGGRTQNRDATYANFFLFEVVTYIIRWESAVSCSRLLLPDTSNDDDP</sequence>
<dbReference type="EMBL" id="GL376601">
    <property type="status" value="NOT_ANNOTATED_CDS"/>
    <property type="molecule type" value="Genomic_DNA"/>
</dbReference>
<protein>
    <recommendedName>
        <fullName evidence="5">BZIP domain-containing protein</fullName>
    </recommendedName>
</protein>
<dbReference type="VEuPathDB" id="FungiDB:PYU1_G012114"/>
<feature type="compositionally biased region" description="Polar residues" evidence="2">
    <location>
        <begin position="123"/>
        <end position="136"/>
    </location>
</feature>
<feature type="region of interest" description="Disordered" evidence="2">
    <location>
        <begin position="123"/>
        <end position="155"/>
    </location>
</feature>
<dbReference type="Proteomes" id="UP000019132">
    <property type="component" value="Unassembled WGS sequence"/>
</dbReference>
<dbReference type="InParanoid" id="K3X4J1"/>
<keyword evidence="4" id="KW-1185">Reference proteome</keyword>
<reference evidence="4" key="1">
    <citation type="journal article" date="2010" name="Genome Biol.">
        <title>Genome sequence of the necrotrophic plant pathogen Pythium ultimum reveals original pathogenicity mechanisms and effector repertoire.</title>
        <authorList>
            <person name="Levesque C.A."/>
            <person name="Brouwer H."/>
            <person name="Cano L."/>
            <person name="Hamilton J.P."/>
            <person name="Holt C."/>
            <person name="Huitema E."/>
            <person name="Raffaele S."/>
            <person name="Robideau G.P."/>
            <person name="Thines M."/>
            <person name="Win J."/>
            <person name="Zerillo M.M."/>
            <person name="Beakes G.W."/>
            <person name="Boore J.L."/>
            <person name="Busam D."/>
            <person name="Dumas B."/>
            <person name="Ferriera S."/>
            <person name="Fuerstenberg S.I."/>
            <person name="Gachon C.M."/>
            <person name="Gaulin E."/>
            <person name="Govers F."/>
            <person name="Grenville-Briggs L."/>
            <person name="Horner N."/>
            <person name="Hostetler J."/>
            <person name="Jiang R.H."/>
            <person name="Johnson J."/>
            <person name="Krajaejun T."/>
            <person name="Lin H."/>
            <person name="Meijer H.J."/>
            <person name="Moore B."/>
            <person name="Morris P."/>
            <person name="Phuntmart V."/>
            <person name="Puiu D."/>
            <person name="Shetty J."/>
            <person name="Stajich J.E."/>
            <person name="Tripathy S."/>
            <person name="Wawra S."/>
            <person name="van West P."/>
            <person name="Whitty B.R."/>
            <person name="Coutinho P.M."/>
            <person name="Henrissat B."/>
            <person name="Martin F."/>
            <person name="Thomas P.D."/>
            <person name="Tyler B.M."/>
            <person name="De Vries R.P."/>
            <person name="Kamoun S."/>
            <person name="Yandell M."/>
            <person name="Tisserat N."/>
            <person name="Buell C.R."/>
        </authorList>
    </citation>
    <scope>NUCLEOTIDE SEQUENCE</scope>
    <source>
        <strain evidence="4">DAOM:BR144</strain>
    </source>
</reference>
<evidence type="ECO:0000256" key="1">
    <source>
        <dbReference type="SAM" id="Coils"/>
    </source>
</evidence>